<dbReference type="InterPro" id="IPR038157">
    <property type="entry name" value="FeoA_core_dom"/>
</dbReference>
<dbReference type="Proteomes" id="UP000046155">
    <property type="component" value="Unassembled WGS sequence"/>
</dbReference>
<dbReference type="EMBL" id="CDRZ01000273">
    <property type="protein sequence ID" value="CEO90115.1"/>
    <property type="molecule type" value="Genomic_DNA"/>
</dbReference>
<evidence type="ECO:0000259" key="2">
    <source>
        <dbReference type="SMART" id="SM00899"/>
    </source>
</evidence>
<reference evidence="4" key="1">
    <citation type="submission" date="2015-01" db="EMBL/GenBank/DDBJ databases">
        <authorList>
            <person name="Manzoor Shahid"/>
            <person name="Zubair Saima"/>
        </authorList>
    </citation>
    <scope>NUCLEOTIDE SEQUENCE [LARGE SCALE GENOMIC DNA]</scope>
    <source>
        <strain evidence="4">Sp3</strain>
    </source>
</reference>
<dbReference type="Gene3D" id="2.30.30.90">
    <property type="match status" value="1"/>
</dbReference>
<keyword evidence="4" id="KW-1185">Reference proteome</keyword>
<dbReference type="Pfam" id="PF04023">
    <property type="entry name" value="FeoA"/>
    <property type="match status" value="1"/>
</dbReference>
<dbReference type="InterPro" id="IPR053184">
    <property type="entry name" value="FeoA-like"/>
</dbReference>
<dbReference type="PANTHER" id="PTHR43151">
    <property type="entry name" value="FEOA FAMILY PROTEIN"/>
    <property type="match status" value="1"/>
</dbReference>
<evidence type="ECO:0000313" key="4">
    <source>
        <dbReference type="Proteomes" id="UP000046155"/>
    </source>
</evidence>
<evidence type="ECO:0000256" key="1">
    <source>
        <dbReference type="ARBA" id="ARBA00023004"/>
    </source>
</evidence>
<keyword evidence="1" id="KW-0408">Iron</keyword>
<dbReference type="GO" id="GO:0046914">
    <property type="term" value="F:transition metal ion binding"/>
    <property type="evidence" value="ECO:0007669"/>
    <property type="project" value="InterPro"/>
</dbReference>
<sequence length="79" mass="8306">MSGNSVLPLGFLQTGRDAVVSDLAGGRSLRQRLTDMGVVRGTRVKVVKNDMGGPLIISIGEGRLAVGRGMALRIMVEVV</sequence>
<dbReference type="SMART" id="SM00899">
    <property type="entry name" value="FeoA"/>
    <property type="match status" value="1"/>
</dbReference>
<dbReference type="AlphaFoldDB" id="A0A0B7MJ82"/>
<dbReference type="InterPro" id="IPR007167">
    <property type="entry name" value="Fe-transptr_FeoA-like"/>
</dbReference>
<protein>
    <recommendedName>
        <fullName evidence="2">Ferrous iron transporter FeoA-like domain-containing protein</fullName>
    </recommendedName>
</protein>
<feature type="domain" description="Ferrous iron transporter FeoA-like" evidence="2">
    <location>
        <begin position="7"/>
        <end position="78"/>
    </location>
</feature>
<dbReference type="PANTHER" id="PTHR43151:SF1">
    <property type="entry name" value="SSR2333 PROTEIN"/>
    <property type="match status" value="1"/>
</dbReference>
<dbReference type="RefSeq" id="WP_044665920.1">
    <property type="nucleotide sequence ID" value="NZ_CDRZ01000273.1"/>
</dbReference>
<name>A0A0B7MJ82_9FIRM</name>
<dbReference type="SUPFAM" id="SSF50037">
    <property type="entry name" value="C-terminal domain of transcriptional repressors"/>
    <property type="match status" value="1"/>
</dbReference>
<gene>
    <name evidence="3" type="ORF">SSCH_730013</name>
</gene>
<dbReference type="InterPro" id="IPR008988">
    <property type="entry name" value="Transcriptional_repressor_C"/>
</dbReference>
<dbReference type="OrthoDB" id="1707677at2"/>
<proteinExistence type="predicted"/>
<accession>A0A0B7MJ82</accession>
<organism evidence="3 4">
    <name type="scientific">Syntrophaceticus schinkii</name>
    <dbReference type="NCBI Taxonomy" id="499207"/>
    <lineage>
        <taxon>Bacteria</taxon>
        <taxon>Bacillati</taxon>
        <taxon>Bacillota</taxon>
        <taxon>Clostridia</taxon>
        <taxon>Thermoanaerobacterales</taxon>
        <taxon>Thermoanaerobacterales Family III. Incertae Sedis</taxon>
        <taxon>Syntrophaceticus</taxon>
    </lineage>
</organism>
<evidence type="ECO:0000313" key="3">
    <source>
        <dbReference type="EMBL" id="CEO90115.1"/>
    </source>
</evidence>